<evidence type="ECO:0000256" key="6">
    <source>
        <dbReference type="ARBA" id="ARBA00022840"/>
    </source>
</evidence>
<evidence type="ECO:0000256" key="3">
    <source>
        <dbReference type="ARBA" id="ARBA00022490"/>
    </source>
</evidence>
<dbReference type="PANTHER" id="PTHR43692">
    <property type="entry name" value="UDP-N-ACETYLMURAMOYLALANINE--D-GLUTAMATE LIGASE"/>
    <property type="match status" value="1"/>
</dbReference>
<dbReference type="SUPFAM" id="SSF51984">
    <property type="entry name" value="MurCD N-terminal domain"/>
    <property type="match status" value="1"/>
</dbReference>
<evidence type="ECO:0000256" key="5">
    <source>
        <dbReference type="ARBA" id="ARBA00022741"/>
    </source>
</evidence>
<dbReference type="Pfam" id="PF08245">
    <property type="entry name" value="Mur_ligase_M"/>
    <property type="match status" value="1"/>
</dbReference>
<dbReference type="UniPathway" id="UPA00219"/>
<evidence type="ECO:0000256" key="1">
    <source>
        <dbReference type="ARBA" id="ARBA00004496"/>
    </source>
</evidence>
<organism evidence="9">
    <name type="scientific">Cyprideis torosa</name>
    <dbReference type="NCBI Taxonomy" id="163714"/>
    <lineage>
        <taxon>Eukaryota</taxon>
        <taxon>Metazoa</taxon>
        <taxon>Ecdysozoa</taxon>
        <taxon>Arthropoda</taxon>
        <taxon>Crustacea</taxon>
        <taxon>Oligostraca</taxon>
        <taxon>Ostracoda</taxon>
        <taxon>Podocopa</taxon>
        <taxon>Podocopida</taxon>
        <taxon>Cytherocopina</taxon>
        <taxon>Cytheroidea</taxon>
        <taxon>Cytherideidae</taxon>
        <taxon>Cyprideis</taxon>
    </lineage>
</organism>
<evidence type="ECO:0000259" key="8">
    <source>
        <dbReference type="Pfam" id="PF08245"/>
    </source>
</evidence>
<keyword evidence="6" id="KW-0067">ATP-binding</keyword>
<dbReference type="EMBL" id="OB668595">
    <property type="protein sequence ID" value="CAD7234406.1"/>
    <property type="molecule type" value="Genomic_DNA"/>
</dbReference>
<dbReference type="InterPro" id="IPR004101">
    <property type="entry name" value="Mur_ligase_C"/>
</dbReference>
<evidence type="ECO:0000313" key="9">
    <source>
        <dbReference type="EMBL" id="CAD7234406.1"/>
    </source>
</evidence>
<proteinExistence type="inferred from homology"/>
<dbReference type="Pfam" id="PF21377">
    <property type="entry name" value="MurD_N"/>
    <property type="match status" value="1"/>
</dbReference>
<keyword evidence="4" id="KW-0436">Ligase</keyword>
<dbReference type="NCBIfam" id="TIGR01087">
    <property type="entry name" value="murD"/>
    <property type="match status" value="1"/>
</dbReference>
<dbReference type="OrthoDB" id="10070750at2759"/>
<dbReference type="GO" id="GO:0008360">
    <property type="term" value="P:regulation of cell shape"/>
    <property type="evidence" value="ECO:0007669"/>
    <property type="project" value="InterPro"/>
</dbReference>
<dbReference type="SUPFAM" id="SSF53244">
    <property type="entry name" value="MurD-like peptide ligases, peptide-binding domain"/>
    <property type="match status" value="1"/>
</dbReference>
<feature type="domain" description="Mur ligase central" evidence="8">
    <location>
        <begin position="107"/>
        <end position="284"/>
    </location>
</feature>
<dbReference type="GO" id="GO:0051301">
    <property type="term" value="P:cell division"/>
    <property type="evidence" value="ECO:0007669"/>
    <property type="project" value="InterPro"/>
</dbReference>
<dbReference type="InterPro" id="IPR013221">
    <property type="entry name" value="Mur_ligase_cen"/>
</dbReference>
<sequence length="476" mass="52607">MDKLVVLGAGESGLGAAMLGKKMGMDVWVSDAGKIKPEYLKRLKTNYIPFEEATHSVDRILEADIIVKSPGIPKGSELIKELKANQKIVISEIEFASRFTQAKIVAITGSNGKTTTTSLVYHILSNAGLNVGLAGNIGNSFAQMVAENNYDYYVLELSSFQLDDIQTFKPYVAVLLNITADHLDQYGGRLEAYARSKFRITYNQDKEDYFVYNFDDEYVVELLKDINVNAKTIPFSIRQKLEEGGYATVDQMYIENESKWQMPISELALYGEHNVSNSLAAAVTANIFKISSAKIRESLANFKAVEHRLELVSKKGGVAYINDSKATNINAAYYALKSTDAPIIWIAGGQDKGNDYSELFELVDSKVKALICLGLDNQKLIGAFHDKVETIIETKAMSDAVHMAQALSEKGDTVLLSPACASFDLFDNYEHRGKLFKEEGQTIEEANAARWLRIPGLPIQLQTSTLASLVLLVYVA</sequence>
<dbReference type="Gene3D" id="3.40.1190.10">
    <property type="entry name" value="Mur-like, catalytic domain"/>
    <property type="match status" value="1"/>
</dbReference>
<evidence type="ECO:0000256" key="2">
    <source>
        <dbReference type="ARBA" id="ARBA00004752"/>
    </source>
</evidence>
<dbReference type="Pfam" id="PF02875">
    <property type="entry name" value="Mur_ligase_C"/>
    <property type="match status" value="1"/>
</dbReference>
<keyword evidence="5" id="KW-0547">Nucleotide-binding</keyword>
<dbReference type="SUPFAM" id="SSF53623">
    <property type="entry name" value="MurD-like peptide ligases, catalytic domain"/>
    <property type="match status" value="1"/>
</dbReference>
<dbReference type="PANTHER" id="PTHR43692:SF1">
    <property type="entry name" value="UDP-N-ACETYLMURAMOYLALANINE--D-GLUTAMATE LIGASE"/>
    <property type="match status" value="1"/>
</dbReference>
<comment type="pathway">
    <text evidence="2">Cell wall biogenesis; peptidoglycan biosynthesis.</text>
</comment>
<evidence type="ECO:0000256" key="4">
    <source>
        <dbReference type="ARBA" id="ARBA00022598"/>
    </source>
</evidence>
<name>A0A7R8WSR9_9CRUS</name>
<dbReference type="InterPro" id="IPR036615">
    <property type="entry name" value="Mur_ligase_C_dom_sf"/>
</dbReference>
<protein>
    <recommendedName>
        <fullName evidence="10">UDP-N-acetylmuramoyl-L-alanyl-D-glutamate synthetase</fullName>
    </recommendedName>
</protein>
<accession>A0A7R8WSR9</accession>
<dbReference type="HAMAP" id="MF_00639">
    <property type="entry name" value="MurD"/>
    <property type="match status" value="1"/>
</dbReference>
<dbReference type="GO" id="GO:0005524">
    <property type="term" value="F:ATP binding"/>
    <property type="evidence" value="ECO:0007669"/>
    <property type="project" value="UniProtKB-KW"/>
</dbReference>
<dbReference type="GO" id="GO:0008764">
    <property type="term" value="F:UDP-N-acetylmuramoylalanine-D-glutamate ligase activity"/>
    <property type="evidence" value="ECO:0007669"/>
    <property type="project" value="UniProtKB-EC"/>
</dbReference>
<dbReference type="Gene3D" id="3.90.190.20">
    <property type="entry name" value="Mur ligase, C-terminal domain"/>
    <property type="match status" value="1"/>
</dbReference>
<dbReference type="AlphaFoldDB" id="A0A7R8WSR9"/>
<evidence type="ECO:0008006" key="10">
    <source>
        <dbReference type="Google" id="ProtNLM"/>
    </source>
</evidence>
<feature type="non-terminal residue" evidence="9">
    <location>
        <position position="1"/>
    </location>
</feature>
<dbReference type="InterPro" id="IPR036565">
    <property type="entry name" value="Mur-like_cat_sf"/>
</dbReference>
<feature type="domain" description="Mur ligase C-terminal" evidence="7">
    <location>
        <begin position="307"/>
        <end position="420"/>
    </location>
</feature>
<gene>
    <name evidence="9" type="ORF">CTOB1V02_LOCUS12222</name>
</gene>
<keyword evidence="3" id="KW-0963">Cytoplasm</keyword>
<dbReference type="InterPro" id="IPR005762">
    <property type="entry name" value="MurD"/>
</dbReference>
<evidence type="ECO:0000259" key="7">
    <source>
        <dbReference type="Pfam" id="PF02875"/>
    </source>
</evidence>
<reference evidence="9" key="1">
    <citation type="submission" date="2020-11" db="EMBL/GenBank/DDBJ databases">
        <authorList>
            <person name="Tran Van P."/>
        </authorList>
    </citation>
    <scope>NUCLEOTIDE SEQUENCE</scope>
</reference>
<dbReference type="Gene3D" id="3.40.50.720">
    <property type="entry name" value="NAD(P)-binding Rossmann-like Domain"/>
    <property type="match status" value="1"/>
</dbReference>
<comment type="subcellular location">
    <subcellularLocation>
        <location evidence="1">Cytoplasm</location>
    </subcellularLocation>
</comment>
<dbReference type="GO" id="GO:0005737">
    <property type="term" value="C:cytoplasm"/>
    <property type="evidence" value="ECO:0007669"/>
    <property type="project" value="UniProtKB-SubCell"/>
</dbReference>